<evidence type="ECO:0000256" key="5">
    <source>
        <dbReference type="PROSITE-ProRule" id="PRU10133"/>
    </source>
</evidence>
<dbReference type="SUPFAM" id="SSF46934">
    <property type="entry name" value="UBA-like"/>
    <property type="match status" value="1"/>
</dbReference>
<comment type="caution">
    <text evidence="9">The sequence shown here is derived from an EMBL/GenBank/DDBJ whole genome shotgun (WGS) entry which is preliminary data.</text>
</comment>
<dbReference type="SMART" id="SM00212">
    <property type="entry name" value="UBCc"/>
    <property type="match status" value="1"/>
</dbReference>
<dbReference type="InterPro" id="IPR015940">
    <property type="entry name" value="UBA"/>
</dbReference>
<dbReference type="GO" id="GO:0016740">
    <property type="term" value="F:transferase activity"/>
    <property type="evidence" value="ECO:0007669"/>
    <property type="project" value="UniProtKB-KW"/>
</dbReference>
<dbReference type="Gene3D" id="3.10.110.10">
    <property type="entry name" value="Ubiquitin Conjugating Enzyme"/>
    <property type="match status" value="1"/>
</dbReference>
<comment type="similarity">
    <text evidence="6">Belongs to the ubiquitin-conjugating enzyme family.</text>
</comment>
<evidence type="ECO:0000256" key="4">
    <source>
        <dbReference type="ARBA" id="ARBA00022840"/>
    </source>
</evidence>
<dbReference type="InterPro" id="IPR016135">
    <property type="entry name" value="UBQ-conjugating_enzyme/RWD"/>
</dbReference>
<dbReference type="PROSITE" id="PS00183">
    <property type="entry name" value="UBC_1"/>
    <property type="match status" value="1"/>
</dbReference>
<dbReference type="Pfam" id="PF00179">
    <property type="entry name" value="UQ_con"/>
    <property type="match status" value="1"/>
</dbReference>
<keyword evidence="10" id="KW-1185">Reference proteome</keyword>
<feature type="domain" description="UBA" evidence="7">
    <location>
        <begin position="156"/>
        <end position="201"/>
    </location>
</feature>
<name>A0A023B0N5_GRENI</name>
<evidence type="ECO:0000256" key="6">
    <source>
        <dbReference type="RuleBase" id="RU362109"/>
    </source>
</evidence>
<dbReference type="InterPro" id="IPR009060">
    <property type="entry name" value="UBA-like_sf"/>
</dbReference>
<feature type="domain" description="UBC core" evidence="8">
    <location>
        <begin position="6"/>
        <end position="157"/>
    </location>
</feature>
<dbReference type="Proteomes" id="UP000019763">
    <property type="component" value="Unassembled WGS sequence"/>
</dbReference>
<dbReference type="GeneID" id="22915109"/>
<dbReference type="InterPro" id="IPR000608">
    <property type="entry name" value="UBC"/>
</dbReference>
<dbReference type="Pfam" id="PF00627">
    <property type="entry name" value="UBA"/>
    <property type="match status" value="1"/>
</dbReference>
<dbReference type="GO" id="GO:0005524">
    <property type="term" value="F:ATP binding"/>
    <property type="evidence" value="ECO:0007669"/>
    <property type="project" value="UniProtKB-UniRule"/>
</dbReference>
<keyword evidence="4 6" id="KW-0067">ATP-binding</keyword>
<dbReference type="InterPro" id="IPR023313">
    <property type="entry name" value="UBQ-conjugating_AS"/>
</dbReference>
<keyword evidence="2 6" id="KW-0547">Nucleotide-binding</keyword>
<gene>
    <name evidence="9" type="ORF">GNI_144480</name>
</gene>
<evidence type="ECO:0000256" key="2">
    <source>
        <dbReference type="ARBA" id="ARBA00022741"/>
    </source>
</evidence>
<dbReference type="OMA" id="HWTFVYA"/>
<dbReference type="AlphaFoldDB" id="A0A023B0N5"/>
<proteinExistence type="inferred from homology"/>
<dbReference type="CDD" id="cd23800">
    <property type="entry name" value="UBCc_UBE2K"/>
    <property type="match status" value="1"/>
</dbReference>
<dbReference type="PROSITE" id="PS50030">
    <property type="entry name" value="UBA"/>
    <property type="match status" value="1"/>
</dbReference>
<evidence type="ECO:0000259" key="8">
    <source>
        <dbReference type="PROSITE" id="PS50127"/>
    </source>
</evidence>
<organism evidence="9 10">
    <name type="scientific">Gregarina niphandrodes</name>
    <name type="common">Septate eugregarine</name>
    <dbReference type="NCBI Taxonomy" id="110365"/>
    <lineage>
        <taxon>Eukaryota</taxon>
        <taxon>Sar</taxon>
        <taxon>Alveolata</taxon>
        <taxon>Apicomplexa</taxon>
        <taxon>Conoidasida</taxon>
        <taxon>Gregarinasina</taxon>
        <taxon>Eugregarinorida</taxon>
        <taxon>Gregarinidae</taxon>
        <taxon>Gregarina</taxon>
    </lineage>
</organism>
<dbReference type="EMBL" id="AFNH02001069">
    <property type="protein sequence ID" value="EZG44712.1"/>
    <property type="molecule type" value="Genomic_DNA"/>
</dbReference>
<keyword evidence="3 6" id="KW-0833">Ubl conjugation pathway</keyword>
<dbReference type="eggNOG" id="KOG0418">
    <property type="taxonomic scope" value="Eukaryota"/>
</dbReference>
<accession>A0A023B0N5</accession>
<evidence type="ECO:0000256" key="3">
    <source>
        <dbReference type="ARBA" id="ARBA00022786"/>
    </source>
</evidence>
<dbReference type="OrthoDB" id="7851174at2759"/>
<keyword evidence="1" id="KW-0808">Transferase</keyword>
<dbReference type="SMART" id="SM00165">
    <property type="entry name" value="UBA"/>
    <property type="match status" value="1"/>
</dbReference>
<evidence type="ECO:0000313" key="10">
    <source>
        <dbReference type="Proteomes" id="UP000019763"/>
    </source>
</evidence>
<sequence>MQNRAQGEKRLLREIQAIEEDSRHNPDPDVTAQLVHGDLRHWIGRIKGPVGTPYEGGYYFLDIAIPEEYPYVPPKMKFDTRVWHPNVSSQTGAICLDILKNEWSPALTIRTALLSVEALLAAPEPDDPQDAEVANLCKNHPEQHAAKARQWRDTYAADKNWPYEAKVKNLVDMGIPADRARAALQKQNWDVNAAANECFGDM</sequence>
<dbReference type="PROSITE" id="PS50127">
    <property type="entry name" value="UBC_2"/>
    <property type="match status" value="1"/>
</dbReference>
<dbReference type="RefSeq" id="XP_011134132.1">
    <property type="nucleotide sequence ID" value="XM_011135830.1"/>
</dbReference>
<evidence type="ECO:0000313" key="9">
    <source>
        <dbReference type="EMBL" id="EZG44712.1"/>
    </source>
</evidence>
<dbReference type="PANTHER" id="PTHR24068">
    <property type="entry name" value="UBIQUITIN-CONJUGATING ENZYME E2"/>
    <property type="match status" value="1"/>
</dbReference>
<evidence type="ECO:0000256" key="1">
    <source>
        <dbReference type="ARBA" id="ARBA00022679"/>
    </source>
</evidence>
<reference evidence="9" key="1">
    <citation type="submission" date="2013-12" db="EMBL/GenBank/DDBJ databases">
        <authorList>
            <person name="Omoto C.K."/>
            <person name="Sibley D."/>
            <person name="Venepally P."/>
            <person name="Hadjithomas M."/>
            <person name="Karamycheva S."/>
            <person name="Brunk B."/>
            <person name="Roos D."/>
            <person name="Caler E."/>
            <person name="Lorenzi H."/>
        </authorList>
    </citation>
    <scope>NUCLEOTIDE SEQUENCE</scope>
</reference>
<protein>
    <submittedName>
        <fullName evidence="9">Ubiquitin-conjugating enzyme E2</fullName>
    </submittedName>
</protein>
<dbReference type="VEuPathDB" id="CryptoDB:GNI_144480"/>
<dbReference type="SUPFAM" id="SSF54495">
    <property type="entry name" value="UBC-like"/>
    <property type="match status" value="1"/>
</dbReference>
<dbReference type="Gene3D" id="1.10.8.10">
    <property type="entry name" value="DNA helicase RuvA subunit, C-terminal domain"/>
    <property type="match status" value="1"/>
</dbReference>
<evidence type="ECO:0000259" key="7">
    <source>
        <dbReference type="PROSITE" id="PS50030"/>
    </source>
</evidence>
<feature type="active site" description="Glycyl thioester intermediate" evidence="5">
    <location>
        <position position="95"/>
    </location>
</feature>